<keyword evidence="4" id="KW-1185">Reference proteome</keyword>
<reference evidence="3" key="1">
    <citation type="journal article" date="2017" name="Nature">
        <title>The genome of Chenopodium quinoa.</title>
        <authorList>
            <person name="Jarvis D.E."/>
            <person name="Ho Y.S."/>
            <person name="Lightfoot D.J."/>
            <person name="Schmoeckel S.M."/>
            <person name="Li B."/>
            <person name="Borm T.J.A."/>
            <person name="Ohyanagi H."/>
            <person name="Mineta K."/>
            <person name="Michell C.T."/>
            <person name="Saber N."/>
            <person name="Kharbatia N.M."/>
            <person name="Rupper R.R."/>
            <person name="Sharp A.R."/>
            <person name="Dally N."/>
            <person name="Boughton B.A."/>
            <person name="Woo Y.H."/>
            <person name="Gao G."/>
            <person name="Schijlen E.G.W.M."/>
            <person name="Guo X."/>
            <person name="Momin A.A."/>
            <person name="Negrao S."/>
            <person name="Al-Babili S."/>
            <person name="Gehring C."/>
            <person name="Roessner U."/>
            <person name="Jung C."/>
            <person name="Murphy K."/>
            <person name="Arold S.T."/>
            <person name="Gojobori T."/>
            <person name="van der Linden C.G."/>
            <person name="van Loo E.N."/>
            <person name="Jellen E.N."/>
            <person name="Maughan P.J."/>
            <person name="Tester M."/>
        </authorList>
    </citation>
    <scope>NUCLEOTIDE SEQUENCE [LARGE SCALE GENOMIC DNA]</scope>
    <source>
        <strain evidence="3">cv. PI 614886</strain>
    </source>
</reference>
<evidence type="ECO:0000259" key="2">
    <source>
        <dbReference type="Pfam" id="PF03078"/>
    </source>
</evidence>
<sequence>DRSRSCGFFTWDTDTENPSEEEFSEESIACLMEKIVDNNLKLIKFQENMKELKLMIRGYLDVKELNLSLLSEQEPSKEVVEEAGASEKEVDNSRVEDESKEAPPKPLASYVPKVDVLDELQGEQLPLNQKDDALEQVLIGKEDDDGNWESREYVRLLEEAKADPSVNPIRETLNVLGLPNEGPRLTSKYWSADPIWRTLTDDREYDSNNSPGNHIRHPALRYVQRLLSCTVFGRYEGGKARKDELFMLDRMLHGQPINTGAFLIKQMRDLANKTTTSGAIVLGGLITPIALYLGHKERLVTEESIGGVDALDISACALMNWIVKKDGTTLWCIKGNEDVLPPAENMSLRVEGNWSFGKVEPLACVSIPHEPLSPPPMTEVPTPAPIEGTLNILLTSVDEIKTEQKEIKEQLKSMSTFLATLSTWIQSGGVANPPYFFP</sequence>
<evidence type="ECO:0000313" key="4">
    <source>
        <dbReference type="Proteomes" id="UP000596660"/>
    </source>
</evidence>
<name>A0A803LA75_CHEQI</name>
<dbReference type="InterPro" id="IPR004312">
    <property type="entry name" value="ATHILA_Orf1_C"/>
</dbReference>
<dbReference type="EnsemblPlants" id="AUR62008764-RA">
    <property type="protein sequence ID" value="AUR62008764-RA:cds"/>
    <property type="gene ID" value="AUR62008764"/>
</dbReference>
<reference evidence="3" key="2">
    <citation type="submission" date="2021-03" db="UniProtKB">
        <authorList>
            <consortium name="EnsemblPlants"/>
        </authorList>
    </citation>
    <scope>IDENTIFICATION</scope>
</reference>
<feature type="domain" description="Arabidopsis retrotransposon Orf1 C-terminal" evidence="2">
    <location>
        <begin position="195"/>
        <end position="253"/>
    </location>
</feature>
<organism evidence="3 4">
    <name type="scientific">Chenopodium quinoa</name>
    <name type="common">Quinoa</name>
    <dbReference type="NCBI Taxonomy" id="63459"/>
    <lineage>
        <taxon>Eukaryota</taxon>
        <taxon>Viridiplantae</taxon>
        <taxon>Streptophyta</taxon>
        <taxon>Embryophyta</taxon>
        <taxon>Tracheophyta</taxon>
        <taxon>Spermatophyta</taxon>
        <taxon>Magnoliopsida</taxon>
        <taxon>eudicotyledons</taxon>
        <taxon>Gunneridae</taxon>
        <taxon>Pentapetalae</taxon>
        <taxon>Caryophyllales</taxon>
        <taxon>Chenopodiaceae</taxon>
        <taxon>Chenopodioideae</taxon>
        <taxon>Atripliceae</taxon>
        <taxon>Chenopodium</taxon>
    </lineage>
</organism>
<protein>
    <recommendedName>
        <fullName evidence="2">Arabidopsis retrotransposon Orf1 C-terminal domain-containing protein</fullName>
    </recommendedName>
</protein>
<evidence type="ECO:0000256" key="1">
    <source>
        <dbReference type="SAM" id="MobiDB-lite"/>
    </source>
</evidence>
<evidence type="ECO:0000313" key="3">
    <source>
        <dbReference type="EnsemblPlants" id="AUR62008764-RA:cds"/>
    </source>
</evidence>
<feature type="compositionally biased region" description="Basic and acidic residues" evidence="1">
    <location>
        <begin position="74"/>
        <end position="103"/>
    </location>
</feature>
<feature type="region of interest" description="Disordered" evidence="1">
    <location>
        <begin position="73"/>
        <end position="108"/>
    </location>
</feature>
<dbReference type="AlphaFoldDB" id="A0A803LA75"/>
<proteinExistence type="predicted"/>
<dbReference type="Pfam" id="PF03078">
    <property type="entry name" value="ATHILA"/>
    <property type="match status" value="1"/>
</dbReference>
<accession>A0A803LA75</accession>
<dbReference type="Proteomes" id="UP000596660">
    <property type="component" value="Unplaced"/>
</dbReference>
<dbReference type="Gramene" id="AUR62008764-RA">
    <property type="protein sequence ID" value="AUR62008764-RA:cds"/>
    <property type="gene ID" value="AUR62008764"/>
</dbReference>